<dbReference type="InterPro" id="IPR029044">
    <property type="entry name" value="Nucleotide-diphossugar_trans"/>
</dbReference>
<proteinExistence type="inferred from homology"/>
<accession>A0A1F7F7D8</accession>
<sequence>MKNTLPVYAVITPVRDEERYITWTLKSMVRQTHLPTLWIIVDDSSTDNTPNLVRKYAAHHAWIQYRQIQRASPRQTGSAEILAFNYGLDFLDGVPYDILVKLDADVSISKDYFAELVSRFARNEKLGIASGVYLERKKQRWTPVPMPAYHAAGASKAVRAACFKEMGGFVPHRGWDTADEITALSLGWETRHFPELKFYHLKNEGSGMGLLFTGIMHGEIMYRTTGGVFLFMLLKSLARIVADKPFFLGGVALLFGYLKTMIARPSLLVSPKAALLYRGILNQRLFEGFHRITLHAFKRA</sequence>
<reference evidence="5 6" key="1">
    <citation type="journal article" date="2016" name="Nat. Commun.">
        <title>Thousands of microbial genomes shed light on interconnected biogeochemical processes in an aquifer system.</title>
        <authorList>
            <person name="Anantharaman K."/>
            <person name="Brown C.T."/>
            <person name="Hug L.A."/>
            <person name="Sharon I."/>
            <person name="Castelle C.J."/>
            <person name="Probst A.J."/>
            <person name="Thomas B.C."/>
            <person name="Singh A."/>
            <person name="Wilkins M.J."/>
            <person name="Karaoz U."/>
            <person name="Brodie E.L."/>
            <person name="Williams K.H."/>
            <person name="Hubbard S.S."/>
            <person name="Banfield J.F."/>
        </authorList>
    </citation>
    <scope>NUCLEOTIDE SEQUENCE [LARGE SCALE GENOMIC DNA]</scope>
</reference>
<dbReference type="Proteomes" id="UP000179243">
    <property type="component" value="Unassembled WGS sequence"/>
</dbReference>
<dbReference type="CDD" id="cd00761">
    <property type="entry name" value="Glyco_tranf_GTA_type"/>
    <property type="match status" value="1"/>
</dbReference>
<dbReference type="PANTHER" id="PTHR43630">
    <property type="entry name" value="POLY-BETA-1,6-N-ACETYL-D-GLUCOSAMINE SYNTHASE"/>
    <property type="match status" value="1"/>
</dbReference>
<evidence type="ECO:0000256" key="3">
    <source>
        <dbReference type="ARBA" id="ARBA00022679"/>
    </source>
</evidence>
<evidence type="ECO:0000256" key="2">
    <source>
        <dbReference type="ARBA" id="ARBA00022676"/>
    </source>
</evidence>
<evidence type="ECO:0000313" key="6">
    <source>
        <dbReference type="Proteomes" id="UP000179243"/>
    </source>
</evidence>
<name>A0A1F7F7D8_UNCRA</name>
<dbReference type="GO" id="GO:0016757">
    <property type="term" value="F:glycosyltransferase activity"/>
    <property type="evidence" value="ECO:0007669"/>
    <property type="project" value="UniProtKB-KW"/>
</dbReference>
<organism evidence="5 6">
    <name type="scientific">Candidatus Raymondbacteria bacterium RIFOXYD12_FULL_49_13</name>
    <dbReference type="NCBI Taxonomy" id="1817890"/>
    <lineage>
        <taxon>Bacteria</taxon>
        <taxon>Raymondiibacteriota</taxon>
    </lineage>
</organism>
<dbReference type="SUPFAM" id="SSF53448">
    <property type="entry name" value="Nucleotide-diphospho-sugar transferases"/>
    <property type="match status" value="1"/>
</dbReference>
<dbReference type="PANTHER" id="PTHR43630:SF1">
    <property type="entry name" value="POLY-BETA-1,6-N-ACETYL-D-GLUCOSAMINE SYNTHASE"/>
    <property type="match status" value="1"/>
</dbReference>
<gene>
    <name evidence="5" type="ORF">A2519_12350</name>
</gene>
<dbReference type="EMBL" id="MFYX01000105">
    <property type="protein sequence ID" value="OGK02595.1"/>
    <property type="molecule type" value="Genomic_DNA"/>
</dbReference>
<dbReference type="Gene3D" id="3.90.550.10">
    <property type="entry name" value="Spore Coat Polysaccharide Biosynthesis Protein SpsA, Chain A"/>
    <property type="match status" value="1"/>
</dbReference>
<protein>
    <recommendedName>
        <fullName evidence="4">Glycosyltransferase 2-like domain-containing protein</fullName>
    </recommendedName>
</protein>
<dbReference type="Pfam" id="PF00535">
    <property type="entry name" value="Glycos_transf_2"/>
    <property type="match status" value="1"/>
</dbReference>
<keyword evidence="3" id="KW-0808">Transferase</keyword>
<evidence type="ECO:0000256" key="1">
    <source>
        <dbReference type="ARBA" id="ARBA00006739"/>
    </source>
</evidence>
<comment type="similarity">
    <text evidence="1">Belongs to the glycosyltransferase 2 family.</text>
</comment>
<keyword evidence="2" id="KW-0328">Glycosyltransferase</keyword>
<feature type="domain" description="Glycosyltransferase 2-like" evidence="4">
    <location>
        <begin position="10"/>
        <end position="142"/>
    </location>
</feature>
<evidence type="ECO:0000259" key="4">
    <source>
        <dbReference type="Pfam" id="PF00535"/>
    </source>
</evidence>
<dbReference type="AlphaFoldDB" id="A0A1F7F7D8"/>
<comment type="caution">
    <text evidence="5">The sequence shown here is derived from an EMBL/GenBank/DDBJ whole genome shotgun (WGS) entry which is preliminary data.</text>
</comment>
<evidence type="ECO:0000313" key="5">
    <source>
        <dbReference type="EMBL" id="OGK02595.1"/>
    </source>
</evidence>
<dbReference type="InterPro" id="IPR001173">
    <property type="entry name" value="Glyco_trans_2-like"/>
</dbReference>